<dbReference type="Pfam" id="PF04055">
    <property type="entry name" value="Radical_SAM"/>
    <property type="match status" value="1"/>
</dbReference>
<keyword evidence="2 8" id="KW-0963">Cytoplasm</keyword>
<dbReference type="Proteomes" id="UP000095463">
    <property type="component" value="Unassembled WGS sequence"/>
</dbReference>
<dbReference type="Pfam" id="PF18693">
    <property type="entry name" value="TRAM_2"/>
    <property type="match status" value="1"/>
</dbReference>
<evidence type="ECO:0000256" key="2">
    <source>
        <dbReference type="ARBA" id="ARBA00022490"/>
    </source>
</evidence>
<evidence type="ECO:0000256" key="6">
    <source>
        <dbReference type="ARBA" id="ARBA00023004"/>
    </source>
</evidence>
<accession>A0A1E5XLA6</accession>
<dbReference type="HAMAP" id="MF_01865">
    <property type="entry name" value="MTTase_RimO"/>
    <property type="match status" value="1"/>
</dbReference>
<dbReference type="Gene3D" id="3.40.50.12160">
    <property type="entry name" value="Methylthiotransferase, N-terminal domain"/>
    <property type="match status" value="1"/>
</dbReference>
<dbReference type="GO" id="GO:0005840">
    <property type="term" value="C:ribosome"/>
    <property type="evidence" value="ECO:0007669"/>
    <property type="project" value="UniProtKB-KW"/>
</dbReference>
<dbReference type="SUPFAM" id="SSF102114">
    <property type="entry name" value="Radical SAM enzymes"/>
    <property type="match status" value="1"/>
</dbReference>
<dbReference type="NCBIfam" id="TIGR00089">
    <property type="entry name" value="MiaB/RimO family radical SAM methylthiotransferase"/>
    <property type="match status" value="1"/>
</dbReference>
<dbReference type="SFLD" id="SFLDF00274">
    <property type="entry name" value="ribosomal_protein_S12_methylth"/>
    <property type="match status" value="1"/>
</dbReference>
<evidence type="ECO:0000256" key="7">
    <source>
        <dbReference type="ARBA" id="ARBA00023014"/>
    </source>
</evidence>
<evidence type="ECO:0000256" key="5">
    <source>
        <dbReference type="ARBA" id="ARBA00022723"/>
    </source>
</evidence>
<dbReference type="SFLD" id="SFLDG01061">
    <property type="entry name" value="methylthiotransferase"/>
    <property type="match status" value="1"/>
</dbReference>
<comment type="caution">
    <text evidence="12">The sequence shown here is derived from an EMBL/GenBank/DDBJ whole genome shotgun (WGS) entry which is preliminary data.</text>
</comment>
<dbReference type="GO" id="GO:0006400">
    <property type="term" value="P:tRNA modification"/>
    <property type="evidence" value="ECO:0007669"/>
    <property type="project" value="InterPro"/>
</dbReference>
<dbReference type="PROSITE" id="PS51449">
    <property type="entry name" value="MTTASE_N"/>
    <property type="match status" value="1"/>
</dbReference>
<comment type="similarity">
    <text evidence="8">Belongs to the methylthiotransferase family. RimO subfamily.</text>
</comment>
<dbReference type="CDD" id="cd01335">
    <property type="entry name" value="Radical_SAM"/>
    <property type="match status" value="1"/>
</dbReference>
<dbReference type="GO" id="GO:0103039">
    <property type="term" value="F:protein methylthiotransferase activity"/>
    <property type="evidence" value="ECO:0007669"/>
    <property type="project" value="UniProtKB-EC"/>
</dbReference>
<gene>
    <name evidence="8" type="primary">rimO</name>
    <name evidence="12" type="ORF">VW23_025490</name>
</gene>
<dbReference type="InterPro" id="IPR005839">
    <property type="entry name" value="Methylthiotransferase"/>
</dbReference>
<feature type="binding site" evidence="8">
    <location>
        <position position="150"/>
    </location>
    <ligand>
        <name>[4Fe-4S] cluster</name>
        <dbReference type="ChEBI" id="CHEBI:49883"/>
        <label>2</label>
        <note>4Fe-4S-S-AdoMet</note>
    </ligand>
</feature>
<dbReference type="GO" id="GO:0051539">
    <property type="term" value="F:4 iron, 4 sulfur cluster binding"/>
    <property type="evidence" value="ECO:0007669"/>
    <property type="project" value="UniProtKB-UniRule"/>
</dbReference>
<feature type="binding site" evidence="8">
    <location>
        <position position="79"/>
    </location>
    <ligand>
        <name>[4Fe-4S] cluster</name>
        <dbReference type="ChEBI" id="CHEBI:49883"/>
        <label>1</label>
    </ligand>
</feature>
<evidence type="ECO:0000259" key="10">
    <source>
        <dbReference type="PROSITE" id="PS51449"/>
    </source>
</evidence>
<dbReference type="InterPro" id="IPR058240">
    <property type="entry name" value="rSAM_sf"/>
</dbReference>
<feature type="domain" description="MTTase N-terminal" evidence="10">
    <location>
        <begin position="5"/>
        <end position="115"/>
    </location>
</feature>
<keyword evidence="13" id="KW-1185">Reference proteome</keyword>
<feature type="binding site" evidence="8">
    <location>
        <position position="50"/>
    </location>
    <ligand>
        <name>[4Fe-4S] cluster</name>
        <dbReference type="ChEBI" id="CHEBI:49883"/>
        <label>1</label>
    </ligand>
</feature>
<dbReference type="GO" id="GO:0005829">
    <property type="term" value="C:cytosol"/>
    <property type="evidence" value="ECO:0007669"/>
    <property type="project" value="TreeGrafter"/>
</dbReference>
<name>A0A1E5XLA6_9HYPH</name>
<evidence type="ECO:0000256" key="3">
    <source>
        <dbReference type="ARBA" id="ARBA00022679"/>
    </source>
</evidence>
<dbReference type="SFLD" id="SFLDG01082">
    <property type="entry name" value="B12-binding_domain_containing"/>
    <property type="match status" value="1"/>
</dbReference>
<dbReference type="InterPro" id="IPR038135">
    <property type="entry name" value="Methylthiotransferase_N_sf"/>
</dbReference>
<dbReference type="EMBL" id="LAJE02000285">
    <property type="protein sequence ID" value="OEO29377.1"/>
    <property type="molecule type" value="Genomic_DNA"/>
</dbReference>
<keyword evidence="4 8" id="KW-0949">S-adenosyl-L-methionine</keyword>
<dbReference type="RefSeq" id="WP_069911288.1">
    <property type="nucleotide sequence ID" value="NZ_LAJE02000285.1"/>
</dbReference>
<dbReference type="EC" id="2.8.4.4" evidence="8"/>
<keyword evidence="7 8" id="KW-0411">Iron-sulfur</keyword>
<dbReference type="GO" id="GO:0035599">
    <property type="term" value="F:aspartic acid methylthiotransferase activity"/>
    <property type="evidence" value="ECO:0007669"/>
    <property type="project" value="TreeGrafter"/>
</dbReference>
<keyword evidence="5 8" id="KW-0479">Metal-binding</keyword>
<dbReference type="PROSITE" id="PS51918">
    <property type="entry name" value="RADICAL_SAM"/>
    <property type="match status" value="1"/>
</dbReference>
<evidence type="ECO:0000259" key="9">
    <source>
        <dbReference type="PROSITE" id="PS50926"/>
    </source>
</evidence>
<dbReference type="InterPro" id="IPR020612">
    <property type="entry name" value="Methylthiotransferase_CS"/>
</dbReference>
<evidence type="ECO:0000256" key="4">
    <source>
        <dbReference type="ARBA" id="ARBA00022691"/>
    </source>
</evidence>
<evidence type="ECO:0000256" key="8">
    <source>
        <dbReference type="HAMAP-Rule" id="MF_01865"/>
    </source>
</evidence>
<dbReference type="PANTHER" id="PTHR43837">
    <property type="entry name" value="RIBOSOMAL PROTEIN S12 METHYLTHIOTRANSFERASE RIMO"/>
    <property type="match status" value="1"/>
</dbReference>
<organism evidence="12 13">
    <name type="scientific">Devosia insulae DS-56</name>
    <dbReference type="NCBI Taxonomy" id="1116389"/>
    <lineage>
        <taxon>Bacteria</taxon>
        <taxon>Pseudomonadati</taxon>
        <taxon>Pseudomonadota</taxon>
        <taxon>Alphaproteobacteria</taxon>
        <taxon>Hyphomicrobiales</taxon>
        <taxon>Devosiaceae</taxon>
        <taxon>Devosia</taxon>
    </lineage>
</organism>
<dbReference type="InterPro" id="IPR002792">
    <property type="entry name" value="TRAM_dom"/>
</dbReference>
<feature type="binding site" evidence="8">
    <location>
        <position position="14"/>
    </location>
    <ligand>
        <name>[4Fe-4S] cluster</name>
        <dbReference type="ChEBI" id="CHEBI:49883"/>
        <label>1</label>
    </ligand>
</feature>
<comment type="function">
    <text evidence="8">Catalyzes the methylthiolation of an aspartic acid residue of ribosomal protein uS12.</text>
</comment>
<dbReference type="SMART" id="SM00729">
    <property type="entry name" value="Elp3"/>
    <property type="match status" value="1"/>
</dbReference>
<comment type="subcellular location">
    <subcellularLocation>
        <location evidence="8">Cytoplasm</location>
    </subcellularLocation>
</comment>
<dbReference type="FunFam" id="3.40.50.12160:FF:000002">
    <property type="entry name" value="Ribosomal protein S12 methylthiotransferase RimO"/>
    <property type="match status" value="1"/>
</dbReference>
<sequence length="454" mass="50056">MTQAPKIGLVSLGCPKALVDSERIMTTLRSQGYSFSRDYAGADVVLVNTCGFLDSAKKESLEAIGEAVGANGRVIVTGCLGVEEEMIRATHPSVLAVTGPHQYEDVVNAVNLHVPPVPNKFVDLVPEAGLKLTPRHYAYMKISEGCNNRCTFCIIPQIRGDLVSRPIASVLYEAERLVATGVKEIMVISQDTSAYGLDVKYQSSKFRGRDIEARFQTLAEELGKMDVWTRLHYVYPYPHVDSVIPLMAEGKILPYLDIPFQHAAPSVLKSMRRPANQVKTLDRIKAWRAIAPDLAIRSNFIVGFPGETEEDFEFLLDWLEEAEIDRIGCFEYEPVTGAPANDIEGIVPDELKRERYERLMEVAQDISAHVLSKKVGRTIDVLVDDVEPDTGRAIARSQWDAPEIDGTVIIHEADGIKVGDKVSVLVTESDEYDLFAVPSAVAARDDLKPTAVAS</sequence>
<evidence type="ECO:0000259" key="11">
    <source>
        <dbReference type="PROSITE" id="PS51918"/>
    </source>
</evidence>
<dbReference type="SFLD" id="SFLDS00029">
    <property type="entry name" value="Radical_SAM"/>
    <property type="match status" value="1"/>
</dbReference>
<proteinExistence type="inferred from homology"/>
<dbReference type="GO" id="GO:0046872">
    <property type="term" value="F:metal ion binding"/>
    <property type="evidence" value="ECO:0007669"/>
    <property type="project" value="UniProtKB-KW"/>
</dbReference>
<dbReference type="InterPro" id="IPR005840">
    <property type="entry name" value="Ribosomal_uS12_MeSTrfase_RimO"/>
</dbReference>
<dbReference type="InterPro" id="IPR023404">
    <property type="entry name" value="rSAM_horseshoe"/>
</dbReference>
<feature type="binding site" evidence="8">
    <location>
        <position position="153"/>
    </location>
    <ligand>
        <name>[4Fe-4S] cluster</name>
        <dbReference type="ChEBI" id="CHEBI:49883"/>
        <label>2</label>
        <note>4Fe-4S-S-AdoMet</note>
    </ligand>
</feature>
<keyword evidence="12" id="KW-0689">Ribosomal protein</keyword>
<dbReference type="PROSITE" id="PS50926">
    <property type="entry name" value="TRAM"/>
    <property type="match status" value="1"/>
</dbReference>
<keyword evidence="6 8" id="KW-0408">Iron</keyword>
<dbReference type="OrthoDB" id="9805215at2"/>
<dbReference type="NCBIfam" id="TIGR01125">
    <property type="entry name" value="30S ribosomal protein S12 methylthiotransferase RimO"/>
    <property type="match status" value="1"/>
</dbReference>
<comment type="cofactor">
    <cofactor evidence="8">
        <name>[4Fe-4S] cluster</name>
        <dbReference type="ChEBI" id="CHEBI:49883"/>
    </cofactor>
    <text evidence="8">Binds 2 [4Fe-4S] clusters. One cluster is coordinated with 3 cysteines and an exchangeable S-adenosyl-L-methionine.</text>
</comment>
<reference evidence="12 13" key="1">
    <citation type="journal article" date="2015" name="Genome Announc.">
        <title>Genome Assemblies of Three Soil-Associated Devosia species: D. insulae, D. limi, and D. soli.</title>
        <authorList>
            <person name="Hassan Y.I."/>
            <person name="Lepp D."/>
            <person name="Zhou T."/>
        </authorList>
    </citation>
    <scope>NUCLEOTIDE SEQUENCE [LARGE SCALE GENOMIC DNA]</scope>
    <source>
        <strain evidence="12 13">DS-56</strain>
    </source>
</reference>
<dbReference type="InterPro" id="IPR007197">
    <property type="entry name" value="rSAM"/>
</dbReference>
<dbReference type="InterPro" id="IPR012340">
    <property type="entry name" value="NA-bd_OB-fold"/>
</dbReference>
<keyword evidence="3 8" id="KW-0808">Transferase</keyword>
<comment type="catalytic activity">
    <reaction evidence="8">
        <text>L-aspartate(89)-[ribosomal protein uS12]-hydrogen + (sulfur carrier)-SH + AH2 + 2 S-adenosyl-L-methionine = 3-methylsulfanyl-L-aspartate(89)-[ribosomal protein uS12]-hydrogen + (sulfur carrier)-H + 5'-deoxyadenosine + L-methionine + A + S-adenosyl-L-homocysteine + 2 H(+)</text>
        <dbReference type="Rhea" id="RHEA:37087"/>
        <dbReference type="Rhea" id="RHEA-COMP:10460"/>
        <dbReference type="Rhea" id="RHEA-COMP:10461"/>
        <dbReference type="Rhea" id="RHEA-COMP:14737"/>
        <dbReference type="Rhea" id="RHEA-COMP:14739"/>
        <dbReference type="ChEBI" id="CHEBI:13193"/>
        <dbReference type="ChEBI" id="CHEBI:15378"/>
        <dbReference type="ChEBI" id="CHEBI:17319"/>
        <dbReference type="ChEBI" id="CHEBI:17499"/>
        <dbReference type="ChEBI" id="CHEBI:29917"/>
        <dbReference type="ChEBI" id="CHEBI:29961"/>
        <dbReference type="ChEBI" id="CHEBI:57844"/>
        <dbReference type="ChEBI" id="CHEBI:57856"/>
        <dbReference type="ChEBI" id="CHEBI:59789"/>
        <dbReference type="ChEBI" id="CHEBI:64428"/>
        <dbReference type="ChEBI" id="CHEBI:73599"/>
        <dbReference type="EC" id="2.8.4.4"/>
    </reaction>
</comment>
<feature type="domain" description="TRAM" evidence="9">
    <location>
        <begin position="372"/>
        <end position="440"/>
    </location>
</feature>
<dbReference type="InterPro" id="IPR013848">
    <property type="entry name" value="Methylthiotransferase_N"/>
</dbReference>
<feature type="domain" description="Radical SAM core" evidence="11">
    <location>
        <begin position="132"/>
        <end position="369"/>
    </location>
</feature>
<feature type="binding site" evidence="8">
    <location>
        <position position="146"/>
    </location>
    <ligand>
        <name>[4Fe-4S] cluster</name>
        <dbReference type="ChEBI" id="CHEBI:49883"/>
        <label>2</label>
        <note>4Fe-4S-S-AdoMet</note>
    </ligand>
</feature>
<dbReference type="Gene3D" id="3.80.30.20">
    <property type="entry name" value="tm_1862 like domain"/>
    <property type="match status" value="1"/>
</dbReference>
<evidence type="ECO:0000313" key="13">
    <source>
        <dbReference type="Proteomes" id="UP000095463"/>
    </source>
</evidence>
<dbReference type="Pfam" id="PF00919">
    <property type="entry name" value="UPF0004"/>
    <property type="match status" value="1"/>
</dbReference>
<protein>
    <recommendedName>
        <fullName evidence="8">Ribosomal protein uS12 methylthiotransferase RimO</fullName>
        <shortName evidence="8">uS12 MTTase</shortName>
        <shortName evidence="8">uS12 methylthiotransferase</shortName>
        <ecNumber evidence="8">2.8.4.4</ecNumber>
    </recommendedName>
    <alternativeName>
        <fullName evidence="8">Ribosomal protein uS12 (aspartate-C(3))-methylthiotransferase</fullName>
    </alternativeName>
    <alternativeName>
        <fullName evidence="8">Ribosome maturation factor RimO</fullName>
    </alternativeName>
</protein>
<dbReference type="FunFam" id="3.80.30.20:FF:000001">
    <property type="entry name" value="tRNA-2-methylthio-N(6)-dimethylallyladenosine synthase 2"/>
    <property type="match status" value="1"/>
</dbReference>
<keyword evidence="12" id="KW-0687">Ribonucleoprotein</keyword>
<dbReference type="AlphaFoldDB" id="A0A1E5XLA6"/>
<keyword evidence="1 8" id="KW-0004">4Fe-4S</keyword>
<dbReference type="PANTHER" id="PTHR43837:SF1">
    <property type="entry name" value="RIBOSOMAL PROTEIN US12 METHYLTHIOTRANSFERASE RIMO"/>
    <property type="match status" value="1"/>
</dbReference>
<dbReference type="InterPro" id="IPR006638">
    <property type="entry name" value="Elp3/MiaA/NifB-like_rSAM"/>
</dbReference>
<evidence type="ECO:0000313" key="12">
    <source>
        <dbReference type="EMBL" id="OEO29377.1"/>
    </source>
</evidence>
<dbReference type="PROSITE" id="PS01278">
    <property type="entry name" value="MTTASE_RADICAL"/>
    <property type="match status" value="1"/>
</dbReference>
<dbReference type="Gene3D" id="2.40.50.140">
    <property type="entry name" value="Nucleic acid-binding proteins"/>
    <property type="match status" value="1"/>
</dbReference>
<evidence type="ECO:0000256" key="1">
    <source>
        <dbReference type="ARBA" id="ARBA00022485"/>
    </source>
</evidence>